<proteinExistence type="predicted"/>
<dbReference type="STRING" id="1080227.A8L45_20760"/>
<feature type="domain" description="HTH cro/C1-type" evidence="1">
    <location>
        <begin position="13"/>
        <end position="67"/>
    </location>
</feature>
<dbReference type="Proteomes" id="UP000094936">
    <property type="component" value="Unassembled WGS sequence"/>
</dbReference>
<dbReference type="RefSeq" id="WP_068905271.1">
    <property type="nucleotide sequence ID" value="NZ_JBHUIF010000017.1"/>
</dbReference>
<evidence type="ECO:0000313" key="3">
    <source>
        <dbReference type="Proteomes" id="UP000094936"/>
    </source>
</evidence>
<reference evidence="2 3" key="1">
    <citation type="submission" date="2016-05" db="EMBL/GenBank/DDBJ databases">
        <title>Genomic Taxonomy of the Vibrionaceae.</title>
        <authorList>
            <person name="Gomez-Gil B."/>
            <person name="Enciso-Ibarra J."/>
        </authorList>
    </citation>
    <scope>NUCLEOTIDE SEQUENCE [LARGE SCALE GENOMIC DNA]</scope>
    <source>
        <strain evidence="2 3">CAIM 1920</strain>
    </source>
</reference>
<keyword evidence="3" id="KW-1185">Reference proteome</keyword>
<comment type="caution">
    <text evidence="2">The sequence shown here is derived from an EMBL/GenBank/DDBJ whole genome shotgun (WGS) entry which is preliminary data.</text>
</comment>
<dbReference type="EMBL" id="LYBM01000056">
    <property type="protein sequence ID" value="ODA30236.1"/>
    <property type="molecule type" value="Genomic_DNA"/>
</dbReference>
<evidence type="ECO:0000259" key="1">
    <source>
        <dbReference type="PROSITE" id="PS50943"/>
    </source>
</evidence>
<organism evidence="2 3">
    <name type="scientific">Veronia pacifica</name>
    <dbReference type="NCBI Taxonomy" id="1080227"/>
    <lineage>
        <taxon>Bacteria</taxon>
        <taxon>Pseudomonadati</taxon>
        <taxon>Pseudomonadota</taxon>
        <taxon>Gammaproteobacteria</taxon>
        <taxon>Vibrionales</taxon>
        <taxon>Vibrionaceae</taxon>
        <taxon>Veronia</taxon>
    </lineage>
</organism>
<accession>A0A1C3EAG4</accession>
<dbReference type="InterPro" id="IPR010982">
    <property type="entry name" value="Lambda_DNA-bd_dom_sf"/>
</dbReference>
<dbReference type="SUPFAM" id="SSF47413">
    <property type="entry name" value="lambda repressor-like DNA-binding domains"/>
    <property type="match status" value="1"/>
</dbReference>
<evidence type="ECO:0000313" key="2">
    <source>
        <dbReference type="EMBL" id="ODA30236.1"/>
    </source>
</evidence>
<dbReference type="GO" id="GO:0003677">
    <property type="term" value="F:DNA binding"/>
    <property type="evidence" value="ECO:0007669"/>
    <property type="project" value="InterPro"/>
</dbReference>
<protein>
    <submittedName>
        <fullName evidence="2">Transcriptional regulator</fullName>
    </submittedName>
</protein>
<dbReference type="InterPro" id="IPR001387">
    <property type="entry name" value="Cro/C1-type_HTH"/>
</dbReference>
<dbReference type="AlphaFoldDB" id="A0A1C3EAG4"/>
<dbReference type="OrthoDB" id="9342548at2"/>
<sequence length="253" mass="28817">MDEQLSLEVCKLLKRELKKCNISYRTLATELEVSEVSVKRLLNNLQPLSIQRLIAIVNLTETPVSKLLSEAEENISSIPVFSQEQDDAFYDNPSLFSFWSELAEELTVQQIKEKYRLNDASTHLYLRQLEKLSLIQIGSNNACNLLLPKQTSFVKGARFPVYFTTQVLNGLQERVINLPANDDEAFLTSFKADLTKDEFVEINGMLDNWLFGKLRERQGFGGRNNNKVKPYTFGFMGAQGEFHGKLPSISNLI</sequence>
<name>A0A1C3EAG4_9GAMM</name>
<dbReference type="SMART" id="SM00530">
    <property type="entry name" value="HTH_XRE"/>
    <property type="match status" value="1"/>
</dbReference>
<gene>
    <name evidence="2" type="ORF">A8L45_20760</name>
</gene>
<dbReference type="PROSITE" id="PS50943">
    <property type="entry name" value="HTH_CROC1"/>
    <property type="match status" value="1"/>
</dbReference>
<dbReference type="Gene3D" id="1.10.260.40">
    <property type="entry name" value="lambda repressor-like DNA-binding domains"/>
    <property type="match status" value="1"/>
</dbReference>